<feature type="transmembrane region" description="Helical" evidence="1">
    <location>
        <begin position="313"/>
        <end position="334"/>
    </location>
</feature>
<evidence type="ECO:0000256" key="1">
    <source>
        <dbReference type="SAM" id="Phobius"/>
    </source>
</evidence>
<feature type="transmembrane region" description="Helical" evidence="1">
    <location>
        <begin position="108"/>
        <end position="128"/>
    </location>
</feature>
<dbReference type="NCBIfam" id="TIGR00341">
    <property type="entry name" value="TIGR00341 family protein"/>
    <property type="match status" value="1"/>
</dbReference>
<proteinExistence type="predicted"/>
<protein>
    <submittedName>
        <fullName evidence="2">TIGR00341 family protein</fullName>
    </submittedName>
</protein>
<feature type="transmembrane region" description="Helical" evidence="1">
    <location>
        <begin position="209"/>
        <end position="230"/>
    </location>
</feature>
<dbReference type="AlphaFoldDB" id="L0IDV1"/>
<dbReference type="OrthoDB" id="3266at2157"/>
<dbReference type="PANTHER" id="PTHR20992">
    <property type="entry name" value="AT15442P-RELATED"/>
    <property type="match status" value="1"/>
</dbReference>
<dbReference type="STRING" id="797302.Halru_1539"/>
<dbReference type="EMBL" id="CP003050">
    <property type="protein sequence ID" value="AGB16147.1"/>
    <property type="molecule type" value="Genomic_DNA"/>
</dbReference>
<dbReference type="InterPro" id="IPR005240">
    <property type="entry name" value="DUF389"/>
</dbReference>
<evidence type="ECO:0000313" key="3">
    <source>
        <dbReference type="Proteomes" id="UP000010846"/>
    </source>
</evidence>
<feature type="transmembrane region" description="Helical" evidence="1">
    <location>
        <begin position="272"/>
        <end position="292"/>
    </location>
</feature>
<dbReference type="PANTHER" id="PTHR20992:SF9">
    <property type="entry name" value="AT15442P-RELATED"/>
    <property type="match status" value="1"/>
</dbReference>
<keyword evidence="1" id="KW-1133">Transmembrane helix</keyword>
<feature type="transmembrane region" description="Helical" evidence="1">
    <location>
        <begin position="237"/>
        <end position="260"/>
    </location>
</feature>
<keyword evidence="1" id="KW-0472">Membrane</keyword>
<reference evidence="2" key="1">
    <citation type="submission" date="2011-09" db="EMBL/GenBank/DDBJ databases">
        <title>Complete sequence of Halovivax ruber XH-70.</title>
        <authorList>
            <consortium name="US DOE Joint Genome Institute"/>
            <person name="Lucas S."/>
            <person name="Han J."/>
            <person name="Lapidus A."/>
            <person name="Cheng J.-F."/>
            <person name="Goodwin L."/>
            <person name="Pitluck S."/>
            <person name="Peters L."/>
            <person name="Mikhailova N."/>
            <person name="Davenport K."/>
            <person name="Detter J.C."/>
            <person name="Han C."/>
            <person name="Tapia R."/>
            <person name="Land M."/>
            <person name="Hauser L."/>
            <person name="Kyrpides N."/>
            <person name="Ivanova N."/>
            <person name="Pagani I."/>
            <person name="Sproer C."/>
            <person name="Anderson I."/>
            <person name="Woyke T."/>
        </authorList>
    </citation>
    <scope>NUCLEOTIDE SEQUENCE</scope>
    <source>
        <strain evidence="2">XH-70</strain>
    </source>
</reference>
<dbReference type="KEGG" id="hru:Halru_1539"/>
<gene>
    <name evidence="2" type="ordered locus">Halru_1539</name>
</gene>
<keyword evidence="1" id="KW-0812">Transmembrane</keyword>
<dbReference type="Proteomes" id="UP000010846">
    <property type="component" value="Chromosome"/>
</dbReference>
<dbReference type="GeneID" id="14376326"/>
<accession>L0IDV1</accession>
<dbReference type="Pfam" id="PF04087">
    <property type="entry name" value="DUF389"/>
    <property type="match status" value="1"/>
</dbReference>
<dbReference type="HOGENOM" id="CLU_050976_1_1_2"/>
<evidence type="ECO:0000313" key="2">
    <source>
        <dbReference type="EMBL" id="AGB16147.1"/>
    </source>
</evidence>
<feature type="transmembrane region" description="Helical" evidence="1">
    <location>
        <begin position="134"/>
        <end position="156"/>
    </location>
</feature>
<sequence length="426" mass="44189">MRLVQVYIPRGERESLLALLDAEAVEYGVMEETSEGAYEAIASIPVAVGAVDSVLSSLRAAGLHDDVRIVVLGVEAAVSGGETADELDDGHLSRDELRARAADLAPRFSTFAVLLVLSSLIATAGLLTDSAATIIGAMVVAPLMGPALTASVGVVVGDDDLASRGVTLQGIGLLLTVATAALLGVALRGTVLLPPGLDIATIPQVHERVTPTLLSLILALGSGGAAVVSLTRDVGSVLVGVAIAVALVPPAAVAGLGIAWGEPMVVLTSGTLVLVNVLAINLTALVLLWLLGYRPQRIESLDRTARRVLTRSVIVIGAIALLTVVLVGVTLGTYQTASVTHDVDEELERMSDDPAFASSVFHEVDVSYDLHDVYTGQTPTVTVVAEHPPDDSVDPDLVDRVRERLEAATGTDVRVTLELVETQRSG</sequence>
<dbReference type="eggNOG" id="arCOG02264">
    <property type="taxonomic scope" value="Archaea"/>
</dbReference>
<keyword evidence="3" id="KW-1185">Reference proteome</keyword>
<dbReference type="RefSeq" id="WP_015300791.1">
    <property type="nucleotide sequence ID" value="NC_019964.1"/>
</dbReference>
<organism evidence="2 3">
    <name type="scientific">Halovivax ruber (strain DSM 18193 / JCM 13892 / XH-70)</name>
    <dbReference type="NCBI Taxonomy" id="797302"/>
    <lineage>
        <taxon>Archaea</taxon>
        <taxon>Methanobacteriati</taxon>
        <taxon>Methanobacteriota</taxon>
        <taxon>Stenosarchaea group</taxon>
        <taxon>Halobacteria</taxon>
        <taxon>Halobacteriales</taxon>
        <taxon>Natrialbaceae</taxon>
        <taxon>Halovivax</taxon>
    </lineage>
</organism>
<feature type="transmembrane region" description="Helical" evidence="1">
    <location>
        <begin position="168"/>
        <end position="189"/>
    </location>
</feature>
<name>L0IDV1_HALRX</name>